<gene>
    <name evidence="12" type="ORF">COEREDRAFT_50171</name>
</gene>
<sequence>MPPAKRAGHSTADSYYAVRVGRRPGVYNTWEDCKHMTQGFPGAVFKKFKQSSEAQAFVGESVSVSRYMEAISAVDSNTKKVLSQSRPTPPPVGETENEIVVYTDGASAGNGRRGAVAGVGVYFGENDPRNISEPLEGERQTNQRAELTAILRAIQSLSIDSSSSSTKAIRICTDSMYSINCLTTWFRNWERNGWMGSTGKPVENQDIIQKILNLIRLRINNAASPVRFLHVRGHAGVPGNEAADQLAVAGAKRLVK</sequence>
<keyword evidence="6 10" id="KW-0479">Metal-binding</keyword>
<dbReference type="PANTHER" id="PTHR10642:SF26">
    <property type="entry name" value="RIBONUCLEASE H1"/>
    <property type="match status" value="1"/>
</dbReference>
<comment type="catalytic activity">
    <reaction evidence="1 10">
        <text>Endonucleolytic cleavage to 5'-phosphomonoester.</text>
        <dbReference type="EC" id="3.1.26.4"/>
    </reaction>
</comment>
<dbReference type="GO" id="GO:0004523">
    <property type="term" value="F:RNA-DNA hybrid ribonuclease activity"/>
    <property type="evidence" value="ECO:0007669"/>
    <property type="project" value="UniProtKB-UniRule"/>
</dbReference>
<keyword evidence="7 10" id="KW-0255">Endonuclease</keyword>
<dbReference type="GO" id="GO:0003676">
    <property type="term" value="F:nucleic acid binding"/>
    <property type="evidence" value="ECO:0007669"/>
    <property type="project" value="UniProtKB-UniRule"/>
</dbReference>
<evidence type="ECO:0000256" key="7">
    <source>
        <dbReference type="ARBA" id="ARBA00022759"/>
    </source>
</evidence>
<evidence type="ECO:0000256" key="8">
    <source>
        <dbReference type="ARBA" id="ARBA00022801"/>
    </source>
</evidence>
<keyword evidence="8 10" id="KW-0378">Hydrolase</keyword>
<comment type="function">
    <text evidence="10">Endonuclease that specifically degrades the RNA of RNA-DNA hybrids.</text>
</comment>
<dbReference type="InterPro" id="IPR017067">
    <property type="entry name" value="RNase_H1_euk"/>
</dbReference>
<evidence type="ECO:0000256" key="5">
    <source>
        <dbReference type="ARBA" id="ARBA00022722"/>
    </source>
</evidence>
<evidence type="ECO:0000256" key="2">
    <source>
        <dbReference type="ARBA" id="ARBA00001946"/>
    </source>
</evidence>
<dbReference type="GO" id="GO:0043137">
    <property type="term" value="P:DNA replication, removal of RNA primer"/>
    <property type="evidence" value="ECO:0007669"/>
    <property type="project" value="TreeGrafter"/>
</dbReference>
<evidence type="ECO:0000313" key="12">
    <source>
        <dbReference type="EMBL" id="PIA12953.1"/>
    </source>
</evidence>
<evidence type="ECO:0000259" key="11">
    <source>
        <dbReference type="PROSITE" id="PS50879"/>
    </source>
</evidence>
<comment type="cofactor">
    <cofactor evidence="2 10">
        <name>Mg(2+)</name>
        <dbReference type="ChEBI" id="CHEBI:18420"/>
    </cofactor>
</comment>
<evidence type="ECO:0000256" key="9">
    <source>
        <dbReference type="ARBA" id="ARBA00022842"/>
    </source>
</evidence>
<dbReference type="InterPro" id="IPR012337">
    <property type="entry name" value="RNaseH-like_sf"/>
</dbReference>
<dbReference type="SUPFAM" id="SSF55658">
    <property type="entry name" value="L9 N-domain-like"/>
    <property type="match status" value="1"/>
</dbReference>
<dbReference type="OrthoDB" id="407198at2759"/>
<dbReference type="SUPFAM" id="SSF53098">
    <property type="entry name" value="Ribonuclease H-like"/>
    <property type="match status" value="1"/>
</dbReference>
<accession>A0A2G5B1R1</accession>
<dbReference type="Pfam" id="PF01693">
    <property type="entry name" value="Cauli_VI"/>
    <property type="match status" value="1"/>
</dbReference>
<dbReference type="InterPro" id="IPR050092">
    <property type="entry name" value="RNase_H"/>
</dbReference>
<evidence type="ECO:0000256" key="4">
    <source>
        <dbReference type="ARBA" id="ARBA00012180"/>
    </source>
</evidence>
<feature type="domain" description="RNase H type-1" evidence="11">
    <location>
        <begin position="95"/>
        <end position="252"/>
    </location>
</feature>
<dbReference type="Gene3D" id="3.30.420.10">
    <property type="entry name" value="Ribonuclease H-like superfamily/Ribonuclease H"/>
    <property type="match status" value="1"/>
</dbReference>
<reference evidence="12 13" key="1">
    <citation type="journal article" date="2015" name="Genome Biol. Evol.">
        <title>Phylogenomic analyses indicate that early fungi evolved digesting cell walls of algal ancestors of land plants.</title>
        <authorList>
            <person name="Chang Y."/>
            <person name="Wang S."/>
            <person name="Sekimoto S."/>
            <person name="Aerts A.L."/>
            <person name="Choi C."/>
            <person name="Clum A."/>
            <person name="LaButti K.M."/>
            <person name="Lindquist E.A."/>
            <person name="Yee Ngan C."/>
            <person name="Ohm R.A."/>
            <person name="Salamov A.A."/>
            <person name="Grigoriev I.V."/>
            <person name="Spatafora J.W."/>
            <person name="Berbee M.L."/>
        </authorList>
    </citation>
    <scope>NUCLEOTIDE SEQUENCE [LARGE SCALE GENOMIC DNA]</scope>
    <source>
        <strain evidence="12 13">NRRL 1564</strain>
    </source>
</reference>
<dbReference type="PROSITE" id="PS50879">
    <property type="entry name" value="RNASE_H_1"/>
    <property type="match status" value="1"/>
</dbReference>
<evidence type="ECO:0000313" key="13">
    <source>
        <dbReference type="Proteomes" id="UP000242474"/>
    </source>
</evidence>
<keyword evidence="13" id="KW-1185">Reference proteome</keyword>
<dbReference type="PANTHER" id="PTHR10642">
    <property type="entry name" value="RIBONUCLEASE H1"/>
    <property type="match status" value="1"/>
</dbReference>
<dbReference type="InterPro" id="IPR037056">
    <property type="entry name" value="RNase_H1_N_sf"/>
</dbReference>
<dbReference type="Gene3D" id="3.40.970.10">
    <property type="entry name" value="Ribonuclease H1, N-terminal domain"/>
    <property type="match status" value="1"/>
</dbReference>
<comment type="similarity">
    <text evidence="3 10">Belongs to the RNase H family.</text>
</comment>
<evidence type="ECO:0000256" key="1">
    <source>
        <dbReference type="ARBA" id="ARBA00000077"/>
    </source>
</evidence>
<dbReference type="EMBL" id="KZ303554">
    <property type="protein sequence ID" value="PIA12953.1"/>
    <property type="molecule type" value="Genomic_DNA"/>
</dbReference>
<dbReference type="STRING" id="763665.A0A2G5B1R1"/>
<dbReference type="AlphaFoldDB" id="A0A2G5B1R1"/>
<name>A0A2G5B1R1_COERN</name>
<protein>
    <recommendedName>
        <fullName evidence="4 10">Ribonuclease H</fullName>
        <shortName evidence="10">RNase H</shortName>
        <ecNumber evidence="4 10">3.1.26.4</ecNumber>
    </recommendedName>
</protein>
<organism evidence="12 13">
    <name type="scientific">Coemansia reversa (strain ATCC 12441 / NRRL 1564)</name>
    <dbReference type="NCBI Taxonomy" id="763665"/>
    <lineage>
        <taxon>Eukaryota</taxon>
        <taxon>Fungi</taxon>
        <taxon>Fungi incertae sedis</taxon>
        <taxon>Zoopagomycota</taxon>
        <taxon>Kickxellomycotina</taxon>
        <taxon>Kickxellomycetes</taxon>
        <taxon>Kickxellales</taxon>
        <taxon>Kickxellaceae</taxon>
        <taxon>Coemansia</taxon>
    </lineage>
</organism>
<evidence type="ECO:0000256" key="3">
    <source>
        <dbReference type="ARBA" id="ARBA00005300"/>
    </source>
</evidence>
<dbReference type="FunFam" id="3.30.420.10:FF:000115">
    <property type="entry name" value="Ribonuclease H"/>
    <property type="match status" value="1"/>
</dbReference>
<keyword evidence="5 10" id="KW-0540">Nuclease</keyword>
<dbReference type="CDD" id="cd09280">
    <property type="entry name" value="RNase_HI_eukaryote_like"/>
    <property type="match status" value="1"/>
</dbReference>
<dbReference type="PIRSF" id="PIRSF036852">
    <property type="entry name" value="Ribonuclease_H1_euk"/>
    <property type="match status" value="1"/>
</dbReference>
<dbReference type="InterPro" id="IPR036397">
    <property type="entry name" value="RNaseH_sf"/>
</dbReference>
<dbReference type="Pfam" id="PF00075">
    <property type="entry name" value="RNase_H"/>
    <property type="match status" value="1"/>
</dbReference>
<evidence type="ECO:0000256" key="6">
    <source>
        <dbReference type="ARBA" id="ARBA00022723"/>
    </source>
</evidence>
<evidence type="ECO:0000256" key="10">
    <source>
        <dbReference type="PIRNR" id="PIRNR036852"/>
    </source>
</evidence>
<dbReference type="Proteomes" id="UP000242474">
    <property type="component" value="Unassembled WGS sequence"/>
</dbReference>
<dbReference type="GO" id="GO:0000287">
    <property type="term" value="F:magnesium ion binding"/>
    <property type="evidence" value="ECO:0007669"/>
    <property type="project" value="UniProtKB-UniRule"/>
</dbReference>
<keyword evidence="9 10" id="KW-0460">Magnesium</keyword>
<proteinExistence type="inferred from homology"/>
<dbReference type="InterPro" id="IPR011320">
    <property type="entry name" value="RNase_H1_N"/>
</dbReference>
<dbReference type="InterPro" id="IPR002156">
    <property type="entry name" value="RNaseH_domain"/>
</dbReference>
<dbReference type="FunFam" id="3.40.970.10:FF:000001">
    <property type="entry name" value="Ribonuclease H1"/>
    <property type="match status" value="1"/>
</dbReference>
<dbReference type="EC" id="3.1.26.4" evidence="4 10"/>
<dbReference type="InterPro" id="IPR009027">
    <property type="entry name" value="Ribosomal_bL9/RNase_H1_N"/>
</dbReference>